<dbReference type="EMBL" id="CP001185">
    <property type="protein sequence ID" value="ACJ76095.1"/>
    <property type="molecule type" value="Genomic_DNA"/>
</dbReference>
<reference evidence="1 2" key="1">
    <citation type="journal article" date="2009" name="J. Bacteriol.">
        <title>The genome of Thermosipho africanus TCF52B: lateral genetic connections to the Firmicutes and Archaea.</title>
        <authorList>
            <person name="Nesboe C.L."/>
            <person name="Bapteste E."/>
            <person name="Curtis B."/>
            <person name="Dahle H."/>
            <person name="Lopez P."/>
            <person name="Macleod D."/>
            <person name="Dlutek M."/>
            <person name="Bowman S."/>
            <person name="Zhaxybayeva O."/>
            <person name="Birkeland N.-K."/>
            <person name="Doolittle W.F."/>
        </authorList>
    </citation>
    <scope>NUCLEOTIDE SEQUENCE [LARGE SCALE GENOMIC DNA]</scope>
    <source>
        <strain evidence="1 2">TCF52B</strain>
    </source>
</reference>
<gene>
    <name evidence="1" type="ordered locus">THA_1657</name>
</gene>
<evidence type="ECO:0000313" key="1">
    <source>
        <dbReference type="EMBL" id="ACJ76095.1"/>
    </source>
</evidence>
<keyword evidence="2" id="KW-1185">Reference proteome</keyword>
<dbReference type="STRING" id="484019.THA_1657"/>
<sequence>MKKVLIFSTMFLFVFLLFSGCVQQFLSQEYPASLKVYVTDYRSGAAVEEATVTVFDESGSKVAEKVTDGEGFVKFDLKMNDTVKYFDVKIEKENYGITRLNNYMISGLETKKLELTLRKTAYDTSKASDKITINASFFEDEGMSKTLNLTKFNLNKFSGDELYYKINVHSGTGYDVKYVYVKVGGVPGSGFFTNPRNIYYDTEIEGSISLDGFSGKVPVFVAVFDQNENLVVNAYYLTLVEESGDYNMYVVEKPSDSGSVNLKAYTRRAGIKFYSNDIQKSAVSEMKFEKPNAAPDKDLNMWIEVNWVKWEDSSASSTTDKPEAYVVYRSFDGVNYELIARVPADMNYYRDSSAQLEAGKEVWYKVGSYYSGKISSLTDLGSVVPLGMFDIKYISPTDGATDVSTNPTFEWEVVNPIESPEGSAIYYYDIWLYDETLNDYGYYSLSASGYPKYNFIVTAATSVSFAFDNPPAGLWWVDYGAGGWYQFNTLQKNKTYEWGNELAVAIVSDEDSEAYSIYADQGKIIDPFGIEAEIYNTFTTGEN</sequence>
<keyword evidence="1" id="KW-0449">Lipoprotein</keyword>
<dbReference type="HOGENOM" id="CLU_501452_0_0_0"/>
<dbReference type="Proteomes" id="UP000002453">
    <property type="component" value="Chromosome"/>
</dbReference>
<dbReference type="OrthoDB" id="48841at2"/>
<dbReference type="KEGG" id="taf:THA_1657"/>
<dbReference type="RefSeq" id="WP_004102464.1">
    <property type="nucleotide sequence ID" value="NC_011653.1"/>
</dbReference>
<evidence type="ECO:0000313" key="2">
    <source>
        <dbReference type="Proteomes" id="UP000002453"/>
    </source>
</evidence>
<proteinExistence type="predicted"/>
<name>B7IDL8_THEAB</name>
<accession>B7IDL8</accession>
<dbReference type="AlphaFoldDB" id="B7IDL8"/>
<dbReference type="PROSITE" id="PS51257">
    <property type="entry name" value="PROKAR_LIPOPROTEIN"/>
    <property type="match status" value="1"/>
</dbReference>
<protein>
    <submittedName>
        <fullName evidence="1">Lipoprotein, putative</fullName>
    </submittedName>
</protein>
<dbReference type="eggNOG" id="ENOG50338R8">
    <property type="taxonomic scope" value="Bacteria"/>
</dbReference>
<organism evidence="1 2">
    <name type="scientific">Thermosipho africanus (strain TCF52B)</name>
    <dbReference type="NCBI Taxonomy" id="484019"/>
    <lineage>
        <taxon>Bacteria</taxon>
        <taxon>Thermotogati</taxon>
        <taxon>Thermotogota</taxon>
        <taxon>Thermotogae</taxon>
        <taxon>Thermotogales</taxon>
        <taxon>Fervidobacteriaceae</taxon>
        <taxon>Thermosipho</taxon>
    </lineage>
</organism>